<keyword evidence="2 7" id="KW-0858">Xylan degradation</keyword>
<keyword evidence="6 9" id="KW-0624">Polysaccharide degradation</keyword>
<feature type="active site" description="Proton acceptor" evidence="8">
    <location>
        <position position="403"/>
    </location>
</feature>
<proteinExistence type="inferred from homology"/>
<dbReference type="STRING" id="1006576.DTL3_1327"/>
<dbReference type="KEGG" id="dtn:DTL3_1327"/>
<dbReference type="PANTHER" id="PTHR39207">
    <property type="entry name" value="ALPHA-GLUCURONIDASE A"/>
    <property type="match status" value="1"/>
</dbReference>
<name>A0A0C7NL53_DEFTU</name>
<dbReference type="PIRSF" id="PIRSF029900">
    <property type="entry name" value="Alpha-glucuronds"/>
    <property type="match status" value="1"/>
</dbReference>
<evidence type="ECO:0000256" key="1">
    <source>
        <dbReference type="ARBA" id="ARBA00008833"/>
    </source>
</evidence>
<evidence type="ECO:0000256" key="9">
    <source>
        <dbReference type="RuleBase" id="RU361198"/>
    </source>
</evidence>
<evidence type="ECO:0000256" key="5">
    <source>
        <dbReference type="ARBA" id="ARBA00023295"/>
    </source>
</evidence>
<dbReference type="RefSeq" id="WP_045088031.1">
    <property type="nucleotide sequence ID" value="NZ_LN824141.1"/>
</dbReference>
<evidence type="ECO:0000256" key="3">
    <source>
        <dbReference type="ARBA" id="ARBA00022801"/>
    </source>
</evidence>
<dbReference type="Gene3D" id="3.30.379.10">
    <property type="entry name" value="Chitobiase/beta-hexosaminidase domain 2-like"/>
    <property type="match status" value="1"/>
</dbReference>
<dbReference type="Proteomes" id="UP000032809">
    <property type="component" value="Chromosome I"/>
</dbReference>
<evidence type="ECO:0000256" key="2">
    <source>
        <dbReference type="ARBA" id="ARBA00022651"/>
    </source>
</evidence>
<dbReference type="InterPro" id="IPR005154">
    <property type="entry name" value="Glyco_hydro_67_aGlcAse_N"/>
</dbReference>
<evidence type="ECO:0000256" key="8">
    <source>
        <dbReference type="PIRSR" id="PIRSR029900-1"/>
    </source>
</evidence>
<feature type="domain" description="Glycosyl hydrolase family 67 catalytic" evidence="12">
    <location>
        <begin position="137"/>
        <end position="463"/>
    </location>
</feature>
<comment type="subunit">
    <text evidence="9">Homodimer.</text>
</comment>
<dbReference type="Pfam" id="PF03648">
    <property type="entry name" value="Glyco_hydro_67N"/>
    <property type="match status" value="1"/>
</dbReference>
<dbReference type="InterPro" id="IPR037054">
    <property type="entry name" value="A-glucoronidase_C_sf"/>
</dbReference>
<dbReference type="Pfam" id="PF07488">
    <property type="entry name" value="Glyco_hydro_67M"/>
    <property type="match status" value="1"/>
</dbReference>
<feature type="active site" description="Proton donor" evidence="8">
    <location>
        <position position="296"/>
    </location>
</feature>
<dbReference type="GO" id="GO:0045493">
    <property type="term" value="P:xylan catabolic process"/>
    <property type="evidence" value="ECO:0007669"/>
    <property type="project" value="UniProtKB-KW"/>
</dbReference>
<keyword evidence="4 9" id="KW-0119">Carbohydrate metabolism</keyword>
<dbReference type="GO" id="GO:0046559">
    <property type="term" value="F:alpha-glucuronidase activity"/>
    <property type="evidence" value="ECO:0007669"/>
    <property type="project" value="InterPro"/>
</dbReference>
<dbReference type="EMBL" id="LN824141">
    <property type="protein sequence ID" value="CEP78621.1"/>
    <property type="molecule type" value="Genomic_DNA"/>
</dbReference>
<dbReference type="Pfam" id="PF07477">
    <property type="entry name" value="Glyco_hydro_67C"/>
    <property type="match status" value="1"/>
</dbReference>
<dbReference type="PATRIC" id="fig|1006576.9.peg.1324"/>
<dbReference type="SUPFAM" id="SSF55545">
    <property type="entry name" value="beta-N-acetylhexosaminidase-like domain"/>
    <property type="match status" value="1"/>
</dbReference>
<dbReference type="InterPro" id="IPR029018">
    <property type="entry name" value="Hex-like_dom2"/>
</dbReference>
<dbReference type="GO" id="GO:0005576">
    <property type="term" value="C:extracellular region"/>
    <property type="evidence" value="ECO:0007669"/>
    <property type="project" value="InterPro"/>
</dbReference>
<dbReference type="InterPro" id="IPR011100">
    <property type="entry name" value="Glyco_hydro_67_cat"/>
</dbReference>
<evidence type="ECO:0000259" key="11">
    <source>
        <dbReference type="Pfam" id="PF07477"/>
    </source>
</evidence>
<protein>
    <recommendedName>
        <fullName evidence="9">Xylan alpha-1,2-glucuronidase</fullName>
        <ecNumber evidence="9">3.2.1.131</ecNumber>
    </recommendedName>
</protein>
<feature type="domain" description="Alpha glucuronidase N-terminal" evidence="10">
    <location>
        <begin position="12"/>
        <end position="132"/>
    </location>
</feature>
<gene>
    <name evidence="13" type="primary">aguA</name>
    <name evidence="13" type="ORF">DTL3_1327</name>
</gene>
<feature type="domain" description="Glycosyl hydrolase family 67 C-terminal" evidence="11">
    <location>
        <begin position="464"/>
        <end position="685"/>
    </location>
</feature>
<dbReference type="PANTHER" id="PTHR39207:SF1">
    <property type="entry name" value="ALPHA-GLUCURONIDASE A"/>
    <property type="match status" value="1"/>
</dbReference>
<keyword evidence="5 7" id="KW-0326">Glycosidase</keyword>
<dbReference type="InterPro" id="IPR017853">
    <property type="entry name" value="GH"/>
</dbReference>
<evidence type="ECO:0000256" key="4">
    <source>
        <dbReference type="ARBA" id="ARBA00023277"/>
    </source>
</evidence>
<keyword evidence="14" id="KW-1185">Reference proteome</keyword>
<dbReference type="Gene3D" id="3.20.20.80">
    <property type="entry name" value="Glycosidases"/>
    <property type="match status" value="1"/>
</dbReference>
<dbReference type="OrthoDB" id="339499at2"/>
<evidence type="ECO:0000313" key="13">
    <source>
        <dbReference type="EMBL" id="CEP78621.1"/>
    </source>
</evidence>
<accession>A0A0C7NL53</accession>
<keyword evidence="3 7" id="KW-0378">Hydrolase</keyword>
<dbReference type="AlphaFoldDB" id="A0A0C7NL53"/>
<dbReference type="EC" id="3.2.1.131" evidence="9"/>
<evidence type="ECO:0000259" key="10">
    <source>
        <dbReference type="Pfam" id="PF03648"/>
    </source>
</evidence>
<sequence length="690" mass="80392">MKPFSNEIDYQCWLNYEHIKDQSLLNEYAKYLKNIVINENSYIIDSIKDEIYYSINKILGISPLINNYTNSNKFITISKIGKNNLVDSFLKDEEIIAIDEEGFLIKTVNSHDKKFIIVTSKSDNGLLYGTFYLIRTLQEKKLLDDLYVLENPKTPLRMINHWDNLNGNIERGYAGKSIFYRNYELVDNLDRIRDYARLLSSVGINAISLNNVNVGKEEARLIDDKIYIVETLYEIFKRYGIKVFLSVNFASPIMIGGLKTADPLNKEVNEWWKKRANFIYDHIPEFGGFLVKADSEDQPGPYSYNRNHADGANMLAEALAPHNGLIIWRAFVYNCYQDWRDQNTDRAKAAYETFIPLDGQFLDNVIIQIKNGPMDFQVREPVNPLFGGLKKTNQILELQITQEYTGQQKHLCYLVPQWKEVLDFDTYLFGEGTSVSEIISGVPFNSKKFGIAGVSNVGDDTNWTGHTLAQANLYGYGRLTWNPELKSSQITDEWIKCTFGNNSKLLENLSNMLQNSWTIYEKYTSPLGIGWMVNPGHHYGPNVDGYEYSRWGTYHRANHFGIGVDRTLKSGTGFTRLYQQPNFEMFEHLESCPEELLLFFHHVSYIYKLKNNKTLIQHIYDTHFEGVEDVQELINQWIELEGLIDNKRYQDVLSRLLEQKEHAKEWRDVINTYFYRKTMIYDEKCRKIYP</sequence>
<dbReference type="SUPFAM" id="SSF51445">
    <property type="entry name" value="(Trans)glycosidases"/>
    <property type="match status" value="1"/>
</dbReference>
<evidence type="ECO:0000256" key="6">
    <source>
        <dbReference type="ARBA" id="ARBA00023326"/>
    </source>
</evidence>
<reference evidence="14" key="1">
    <citation type="submission" date="2014-11" db="EMBL/GenBank/DDBJ databases">
        <authorList>
            <person name="Wibberg D."/>
        </authorList>
    </citation>
    <scope>NUCLEOTIDE SEQUENCE [LARGE SCALE GENOMIC DNA]</scope>
    <source>
        <strain evidence="14">L3</strain>
    </source>
</reference>
<comment type="similarity">
    <text evidence="1 7 9">Belongs to the glycosyl hydrolase 67 family.</text>
</comment>
<dbReference type="InterPro" id="IPR011099">
    <property type="entry name" value="Glyco_hydro_67_C"/>
</dbReference>
<dbReference type="GO" id="GO:0033939">
    <property type="term" value="F:xylan alpha-1,2-glucuronosidase activity"/>
    <property type="evidence" value="ECO:0007669"/>
    <property type="project" value="UniProtKB-EC"/>
</dbReference>
<dbReference type="Gene3D" id="3.90.1330.10">
    <property type="entry name" value="Alpha-glucuronidase, C-terminal domain"/>
    <property type="match status" value="1"/>
</dbReference>
<dbReference type="HOGENOM" id="CLU_007125_1_0_0"/>
<evidence type="ECO:0000256" key="7">
    <source>
        <dbReference type="PIRNR" id="PIRNR029900"/>
    </source>
</evidence>
<evidence type="ECO:0000259" key="12">
    <source>
        <dbReference type="Pfam" id="PF07488"/>
    </source>
</evidence>
<organism evidence="13 14">
    <name type="scientific">Defluviitoga tunisiensis</name>
    <dbReference type="NCBI Taxonomy" id="1006576"/>
    <lineage>
        <taxon>Bacteria</taxon>
        <taxon>Thermotogati</taxon>
        <taxon>Thermotogota</taxon>
        <taxon>Thermotogae</taxon>
        <taxon>Petrotogales</taxon>
        <taxon>Petrotogaceae</taxon>
        <taxon>Defluviitoga</taxon>
    </lineage>
</organism>
<dbReference type="InterPro" id="IPR011395">
    <property type="entry name" value="Glyco_hydro_67_aGlcAse"/>
</dbReference>
<feature type="active site" description="Proton acceptor" evidence="8">
    <location>
        <position position="375"/>
    </location>
</feature>
<comment type="catalytic activity">
    <reaction evidence="9">
        <text>Hydrolysis of (1-&gt;2)-alpha-D-(4-O-methyl)glucuronosyl links in the main chain of hardwood xylans.</text>
        <dbReference type="EC" id="3.2.1.131"/>
    </reaction>
</comment>
<evidence type="ECO:0000313" key="14">
    <source>
        <dbReference type="Proteomes" id="UP000032809"/>
    </source>
</evidence>